<feature type="domain" description="ABC transmembrane type-1" evidence="8">
    <location>
        <begin position="86"/>
        <end position="302"/>
    </location>
</feature>
<organism evidence="9 10">
    <name type="scientific">Paenibacillus etheri</name>
    <dbReference type="NCBI Taxonomy" id="1306852"/>
    <lineage>
        <taxon>Bacteria</taxon>
        <taxon>Bacillati</taxon>
        <taxon>Bacillota</taxon>
        <taxon>Bacilli</taxon>
        <taxon>Bacillales</taxon>
        <taxon>Paenibacillaceae</taxon>
        <taxon>Paenibacillus</taxon>
    </lineage>
</organism>
<keyword evidence="6 7" id="KW-0472">Membrane</keyword>
<dbReference type="EMBL" id="LCZJ02000026">
    <property type="protein sequence ID" value="KTD85834.1"/>
    <property type="molecule type" value="Genomic_DNA"/>
</dbReference>
<dbReference type="Pfam" id="PF00528">
    <property type="entry name" value="BPD_transp_1"/>
    <property type="match status" value="1"/>
</dbReference>
<dbReference type="Proteomes" id="UP000054709">
    <property type="component" value="Unassembled WGS sequence"/>
</dbReference>
<comment type="caution">
    <text evidence="9">The sequence shown here is derived from an EMBL/GenBank/DDBJ whole genome shotgun (WGS) entry which is preliminary data.</text>
</comment>
<evidence type="ECO:0000256" key="7">
    <source>
        <dbReference type="RuleBase" id="RU363032"/>
    </source>
</evidence>
<dbReference type="InterPro" id="IPR000515">
    <property type="entry name" value="MetI-like"/>
</dbReference>
<keyword evidence="5 7" id="KW-1133">Transmembrane helix</keyword>
<dbReference type="RefSeq" id="WP_060624710.1">
    <property type="nucleotide sequence ID" value="NZ_LCZJ02000026.1"/>
</dbReference>
<evidence type="ECO:0000259" key="8">
    <source>
        <dbReference type="PROSITE" id="PS50928"/>
    </source>
</evidence>
<dbReference type="Gene3D" id="1.10.3720.10">
    <property type="entry name" value="MetI-like"/>
    <property type="match status" value="1"/>
</dbReference>
<dbReference type="InterPro" id="IPR050809">
    <property type="entry name" value="UgpAE/MalFG_permease"/>
</dbReference>
<comment type="similarity">
    <text evidence="7">Belongs to the binding-protein-dependent transport system permease family.</text>
</comment>
<accession>A0A0W1AX10</accession>
<dbReference type="PANTHER" id="PTHR43227:SF11">
    <property type="entry name" value="BLL4140 PROTEIN"/>
    <property type="match status" value="1"/>
</dbReference>
<dbReference type="InterPro" id="IPR035906">
    <property type="entry name" value="MetI-like_sf"/>
</dbReference>
<dbReference type="GO" id="GO:0005886">
    <property type="term" value="C:plasma membrane"/>
    <property type="evidence" value="ECO:0007669"/>
    <property type="project" value="UniProtKB-SubCell"/>
</dbReference>
<evidence type="ECO:0000256" key="4">
    <source>
        <dbReference type="ARBA" id="ARBA00022692"/>
    </source>
</evidence>
<reference evidence="9 10" key="1">
    <citation type="journal article" date="2015" name="Int. Biodeterior. Biodegradation">
        <title>Physiological and genetic screening methods for the isolation of methyl tert-butyl ether-degrading bacteria for bioremediation purposes.</title>
        <authorList>
            <person name="Guisado I.M."/>
            <person name="Purswani J."/>
            <person name="Gonzalez Lopez J."/>
            <person name="Pozo C."/>
        </authorList>
    </citation>
    <scope>NUCLEOTIDE SEQUENCE [LARGE SCALE GENOMIC DNA]</scope>
    <source>
        <strain evidence="9 10">SH7</strain>
    </source>
</reference>
<sequence>MSTKLEQRKIRKRIQWRKQDTELTLLALPTLIWYILFSFLPMFGMIIAFKNFKISGNFISNVLESPWVGLKNFEFLFKSNDAWIILRNTIGYNIIFIILGIVLPVMFAIMISLLHSRKAGKVYQTMMFLPYFLSWVVVSAVGWAFFSFDKGILNQFLVGIGQEPMNWYMEPQYWPYILIFLNIWKSIGYGMIIYLATITGIDSTYYEAAVIDGASIWQQTRFITLPMLKLVIVMMFILAVGRIFYTDFGLFYQVTRDSNSLYNVTTTIDVLVFKQLKTATVGMASAAAFVQSVLGCITILSANWIVKKIDSDSAMI</sequence>
<comment type="subcellular location">
    <subcellularLocation>
        <location evidence="1 7">Cell membrane</location>
        <topology evidence="1 7">Multi-pass membrane protein</topology>
    </subcellularLocation>
</comment>
<keyword evidence="3" id="KW-1003">Cell membrane</keyword>
<protein>
    <submittedName>
        <fullName evidence="9">Sugar ABC transporter permease</fullName>
    </submittedName>
</protein>
<name>A0A0W1AX10_9BACL</name>
<dbReference type="OrthoDB" id="9785836at2"/>
<evidence type="ECO:0000313" key="9">
    <source>
        <dbReference type="EMBL" id="KTD85834.1"/>
    </source>
</evidence>
<dbReference type="PANTHER" id="PTHR43227">
    <property type="entry name" value="BLL4140 PROTEIN"/>
    <property type="match status" value="1"/>
</dbReference>
<evidence type="ECO:0000313" key="10">
    <source>
        <dbReference type="Proteomes" id="UP000054709"/>
    </source>
</evidence>
<feature type="transmembrane region" description="Helical" evidence="7">
    <location>
        <begin position="126"/>
        <end position="146"/>
    </location>
</feature>
<dbReference type="AlphaFoldDB" id="A0A0W1AX10"/>
<keyword evidence="2 7" id="KW-0813">Transport</keyword>
<dbReference type="PROSITE" id="PS50928">
    <property type="entry name" value="ABC_TM1"/>
    <property type="match status" value="1"/>
</dbReference>
<proteinExistence type="inferred from homology"/>
<evidence type="ECO:0000256" key="3">
    <source>
        <dbReference type="ARBA" id="ARBA00022475"/>
    </source>
</evidence>
<feature type="transmembrane region" description="Helical" evidence="7">
    <location>
        <begin position="281"/>
        <end position="306"/>
    </location>
</feature>
<evidence type="ECO:0000256" key="1">
    <source>
        <dbReference type="ARBA" id="ARBA00004651"/>
    </source>
</evidence>
<dbReference type="SUPFAM" id="SSF161098">
    <property type="entry name" value="MetI-like"/>
    <property type="match status" value="1"/>
</dbReference>
<feature type="transmembrane region" description="Helical" evidence="7">
    <location>
        <begin position="227"/>
        <end position="245"/>
    </location>
</feature>
<evidence type="ECO:0000256" key="6">
    <source>
        <dbReference type="ARBA" id="ARBA00023136"/>
    </source>
</evidence>
<feature type="transmembrane region" description="Helical" evidence="7">
    <location>
        <begin position="90"/>
        <end position="114"/>
    </location>
</feature>
<evidence type="ECO:0000256" key="2">
    <source>
        <dbReference type="ARBA" id="ARBA00022448"/>
    </source>
</evidence>
<dbReference type="CDD" id="cd06261">
    <property type="entry name" value="TM_PBP2"/>
    <property type="match status" value="1"/>
</dbReference>
<evidence type="ECO:0000256" key="5">
    <source>
        <dbReference type="ARBA" id="ARBA00022989"/>
    </source>
</evidence>
<gene>
    <name evidence="9" type="ORF">UQ64_20370</name>
</gene>
<feature type="transmembrane region" description="Helical" evidence="7">
    <location>
        <begin position="173"/>
        <end position="196"/>
    </location>
</feature>
<keyword evidence="4 7" id="KW-0812">Transmembrane</keyword>
<keyword evidence="10" id="KW-1185">Reference proteome</keyword>
<dbReference type="GO" id="GO:0055085">
    <property type="term" value="P:transmembrane transport"/>
    <property type="evidence" value="ECO:0007669"/>
    <property type="project" value="InterPro"/>
</dbReference>
<feature type="transmembrane region" description="Helical" evidence="7">
    <location>
        <begin position="21"/>
        <end position="49"/>
    </location>
</feature>